<organism evidence="4 5">
    <name type="scientific">Paenibacillus naphthalenovorans</name>
    <dbReference type="NCBI Taxonomy" id="162209"/>
    <lineage>
        <taxon>Bacteria</taxon>
        <taxon>Bacillati</taxon>
        <taxon>Bacillota</taxon>
        <taxon>Bacilli</taxon>
        <taxon>Bacillales</taxon>
        <taxon>Paenibacillaceae</taxon>
        <taxon>Paenibacillus</taxon>
    </lineage>
</organism>
<dbReference type="InterPro" id="IPR036111">
    <property type="entry name" value="Mal/L-sulfo/L-lacto_DH-like_sf"/>
</dbReference>
<protein>
    <submittedName>
        <fullName evidence="4">Lactate dehydrogenase</fullName>
    </submittedName>
</protein>
<evidence type="ECO:0000256" key="2">
    <source>
        <dbReference type="ARBA" id="ARBA00023002"/>
    </source>
</evidence>
<dbReference type="GO" id="GO:0016491">
    <property type="term" value="F:oxidoreductase activity"/>
    <property type="evidence" value="ECO:0007669"/>
    <property type="project" value="UniProtKB-KW"/>
</dbReference>
<dbReference type="PANTHER" id="PTHR11091:SF0">
    <property type="entry name" value="MALATE DEHYDROGENASE"/>
    <property type="match status" value="1"/>
</dbReference>
<sequence>MIIKAQVLRNFYASLLRAVGTSSEDAEITSDALIDADLHGLETHGALRIPPYIRIAREGVLDASGKPALEWRKGAVSLINGNNGWGQPAAFMAVNEVISHAKTHFVGAAGIKNTNHIGTCSYYAKMLARAGLVCFVTTNSPPNMPPWGGSEPILGTNPICFSAPTPDGKVIVIDMATSVVAKGKILLAAERGESIPEGWALDKNGKPTTSPKEALEGSQLPVGGPKGYGLALFAEIFSGVLTGANIGTNLHSMYDKILNPSGVGAFMFAIDISPFGIEQVNAKMEQLIGMVLGSELAEGYQRIYLPGENSSEIAEERKVKGIPMSPSILEKMNQVAQELGVNPLKPDEGGA</sequence>
<comment type="similarity">
    <text evidence="1">Belongs to the LDH2/MDH2 oxidoreductase family.</text>
</comment>
<dbReference type="Pfam" id="PF02615">
    <property type="entry name" value="Ldh_2"/>
    <property type="match status" value="1"/>
</dbReference>
<dbReference type="Proteomes" id="UP000061660">
    <property type="component" value="Chromosome"/>
</dbReference>
<keyword evidence="2" id="KW-0560">Oxidoreductase</keyword>
<dbReference type="SUPFAM" id="SSF89733">
    <property type="entry name" value="L-sulfolactate dehydrogenase-like"/>
    <property type="match status" value="1"/>
</dbReference>
<evidence type="ECO:0000256" key="1">
    <source>
        <dbReference type="ARBA" id="ARBA00006056"/>
    </source>
</evidence>
<dbReference type="AlphaFoldDB" id="A0A0U2W1W2"/>
<evidence type="ECO:0000256" key="3">
    <source>
        <dbReference type="SAM" id="MobiDB-lite"/>
    </source>
</evidence>
<dbReference type="STRING" id="162209.IJ22_01180"/>
<name>A0A0U2W1W2_9BACL</name>
<proteinExistence type="inferred from homology"/>
<dbReference type="PATRIC" id="fig|162209.4.peg.117"/>
<dbReference type="PANTHER" id="PTHR11091">
    <property type="entry name" value="OXIDOREDUCTASE-RELATED"/>
    <property type="match status" value="1"/>
</dbReference>
<dbReference type="InterPro" id="IPR003767">
    <property type="entry name" value="Malate/L-lactate_DH-like"/>
</dbReference>
<evidence type="ECO:0000313" key="5">
    <source>
        <dbReference type="Proteomes" id="UP000061660"/>
    </source>
</evidence>
<feature type="region of interest" description="Disordered" evidence="3">
    <location>
        <begin position="198"/>
        <end position="217"/>
    </location>
</feature>
<dbReference type="InterPro" id="IPR043144">
    <property type="entry name" value="Mal/L-sulf/L-lact_DH-like_ah"/>
</dbReference>
<dbReference type="Gene3D" id="1.10.1530.10">
    <property type="match status" value="1"/>
</dbReference>
<dbReference type="EMBL" id="CP013652">
    <property type="protein sequence ID" value="ALS20510.1"/>
    <property type="molecule type" value="Genomic_DNA"/>
</dbReference>
<dbReference type="KEGG" id="pnp:IJ22_01180"/>
<reference evidence="4 5" key="2">
    <citation type="journal article" date="2016" name="Genome Announc.">
        <title>Complete Genome Sequences of Two Interactive Moderate Thermophiles, Paenibacillus napthalenovorans 32O-Y and Paenibacillus sp. 32O-W.</title>
        <authorList>
            <person name="Butler R.R.III."/>
            <person name="Wang J."/>
            <person name="Stark B.C."/>
            <person name="Pombert J.F."/>
        </authorList>
    </citation>
    <scope>NUCLEOTIDE SEQUENCE [LARGE SCALE GENOMIC DNA]</scope>
    <source>
        <strain evidence="4 5">32O-Y</strain>
    </source>
</reference>
<dbReference type="Gene3D" id="3.30.1370.60">
    <property type="entry name" value="Hypothetical oxidoreductase yiak, domain 2"/>
    <property type="match status" value="1"/>
</dbReference>
<gene>
    <name evidence="4" type="ORF">IJ22_01180</name>
</gene>
<dbReference type="OrthoDB" id="9769447at2"/>
<dbReference type="InterPro" id="IPR043143">
    <property type="entry name" value="Mal/L-sulf/L-lact_DH-like_NADP"/>
</dbReference>
<reference evidence="5" key="1">
    <citation type="submission" date="2015-12" db="EMBL/GenBank/DDBJ databases">
        <title>Complete genome sequences of two moderately thermophilic Paenibacillus species.</title>
        <authorList>
            <person name="Butler R.III."/>
            <person name="Wang J."/>
            <person name="Stark B.C."/>
            <person name="Pombert J.-F."/>
        </authorList>
    </citation>
    <scope>NUCLEOTIDE SEQUENCE [LARGE SCALE GENOMIC DNA]</scope>
    <source>
        <strain evidence="5">32O-Y</strain>
    </source>
</reference>
<evidence type="ECO:0000313" key="4">
    <source>
        <dbReference type="EMBL" id="ALS20510.1"/>
    </source>
</evidence>
<keyword evidence="5" id="KW-1185">Reference proteome</keyword>
<dbReference type="RefSeq" id="WP_062406433.1">
    <property type="nucleotide sequence ID" value="NZ_CP013652.1"/>
</dbReference>
<accession>A0A0U2W1W2</accession>